<evidence type="ECO:0000259" key="1">
    <source>
        <dbReference type="Pfam" id="PF00248"/>
    </source>
</evidence>
<reference evidence="2 3" key="1">
    <citation type="submission" date="2019-08" db="EMBL/GenBank/DDBJ databases">
        <authorList>
            <person name="Peeters C."/>
        </authorList>
    </citation>
    <scope>NUCLEOTIDE SEQUENCE [LARGE SCALE GENOMIC DNA]</scope>
    <source>
        <strain evidence="2 3">LMG 31110</strain>
    </source>
</reference>
<evidence type="ECO:0000313" key="3">
    <source>
        <dbReference type="Proteomes" id="UP000337189"/>
    </source>
</evidence>
<proteinExistence type="predicted"/>
<dbReference type="InterPro" id="IPR036812">
    <property type="entry name" value="NAD(P)_OxRdtase_dom_sf"/>
</dbReference>
<dbReference type="AlphaFoldDB" id="A0A5E4VKE9"/>
<dbReference type="Gene3D" id="3.20.20.100">
    <property type="entry name" value="NADP-dependent oxidoreductase domain"/>
    <property type="match status" value="1"/>
</dbReference>
<dbReference type="Proteomes" id="UP000337189">
    <property type="component" value="Unassembled WGS sequence"/>
</dbReference>
<dbReference type="InterPro" id="IPR023210">
    <property type="entry name" value="NADP_OxRdtase_dom"/>
</dbReference>
<evidence type="ECO:0000313" key="2">
    <source>
        <dbReference type="EMBL" id="VVE12651.1"/>
    </source>
</evidence>
<dbReference type="RefSeq" id="WP_150690640.1">
    <property type="nucleotide sequence ID" value="NZ_CABPSJ010000003.1"/>
</dbReference>
<name>A0A5E4VKE9_9BURK</name>
<accession>A0A5E4VKE9</accession>
<feature type="domain" description="NADP-dependent oxidoreductase" evidence="1">
    <location>
        <begin position="16"/>
        <end position="57"/>
    </location>
</feature>
<dbReference type="Pfam" id="PF00248">
    <property type="entry name" value="Aldo_ket_red"/>
    <property type="match status" value="1"/>
</dbReference>
<protein>
    <submittedName>
        <fullName evidence="2">General stress protein</fullName>
    </submittedName>
</protein>
<sequence>MTETLHILSIGKPVSRIVLGTWAIGRAMREGSDDAEYIATIHHAIDRGINLIDTALVRWVGRSEEGGRWKGCARLVGCVKSA</sequence>
<organism evidence="2 3">
    <name type="scientific">Pandoraea communis</name>
    <dbReference type="NCBI Taxonomy" id="2508297"/>
    <lineage>
        <taxon>Bacteria</taxon>
        <taxon>Pseudomonadati</taxon>
        <taxon>Pseudomonadota</taxon>
        <taxon>Betaproteobacteria</taxon>
        <taxon>Burkholderiales</taxon>
        <taxon>Burkholderiaceae</taxon>
        <taxon>Pandoraea</taxon>
    </lineage>
</organism>
<dbReference type="SUPFAM" id="SSF51430">
    <property type="entry name" value="NAD(P)-linked oxidoreductase"/>
    <property type="match status" value="1"/>
</dbReference>
<dbReference type="EMBL" id="CABPSJ010000003">
    <property type="protein sequence ID" value="VVE12651.1"/>
    <property type="molecule type" value="Genomic_DNA"/>
</dbReference>
<dbReference type="OrthoDB" id="5488419at2"/>
<gene>
    <name evidence="2" type="ORF">PCO31110_02744</name>
</gene>